<comment type="subcellular location">
    <subcellularLocation>
        <location evidence="1">Cell envelope</location>
    </subcellularLocation>
</comment>
<protein>
    <submittedName>
        <fullName evidence="5">Efflux RND transporter periplasmic adaptor subunit</fullName>
    </submittedName>
</protein>
<evidence type="ECO:0000256" key="1">
    <source>
        <dbReference type="ARBA" id="ARBA00004196"/>
    </source>
</evidence>
<reference evidence="6" key="1">
    <citation type="journal article" date="2019" name="Int. J. Syst. Evol. Microbiol.">
        <title>The Global Catalogue of Microorganisms (GCM) 10K type strain sequencing project: providing services to taxonomists for standard genome sequencing and annotation.</title>
        <authorList>
            <consortium name="The Broad Institute Genomics Platform"/>
            <consortium name="The Broad Institute Genome Sequencing Center for Infectious Disease"/>
            <person name="Wu L."/>
            <person name="Ma J."/>
        </authorList>
    </citation>
    <scope>NUCLEOTIDE SEQUENCE [LARGE SCALE GENOMIC DNA]</scope>
    <source>
        <strain evidence="6">JCM 18401</strain>
    </source>
</reference>
<dbReference type="Proteomes" id="UP001499988">
    <property type="component" value="Unassembled WGS sequence"/>
</dbReference>
<sequence length="402" mass="44086">MTLLRWSPAALLALGLIGCTPSAPSGVLSFVVEPADFHIEIPASGELEASQTTPVNVPNGLSGPQSLAWILPNFSEVKAGEVIARLDTTRAEFALARERLDYQRLGLDGLMQTHKDDTVSVEYELGIAVTAEEEDLAERFFSEDERVYTKVEIIDLASNHDYLEAKLAYFNRGLAQHSDTAEAEQALIRARQLRFKTKIDRFESNLSQMAIVAPHDGVFVSELGRGGVAPMAGDIVWSNMRLGVMPELATMQGRLYVLESDAAGLAIGQAVSVYLDAYPERAFAGTVSSVDSMAKPKERGSPVNYFEFVVTLAHTEPAIMQPGRQLHARVHALTRREVITVPNQALFQQDQVAWLYVLSPSGYVRRDVQIGERSLERTVVEQGLVPGEVVALTRPGPKELSQ</sequence>
<dbReference type="RefSeq" id="WP_345334861.1">
    <property type="nucleotide sequence ID" value="NZ_BAABJZ010000023.1"/>
</dbReference>
<dbReference type="InterPro" id="IPR058792">
    <property type="entry name" value="Beta-barrel_RND_2"/>
</dbReference>
<gene>
    <name evidence="5" type="ORF">GCM10023333_16310</name>
</gene>
<feature type="chain" id="PRO_5046180615" evidence="3">
    <location>
        <begin position="26"/>
        <end position="402"/>
    </location>
</feature>
<dbReference type="Gene3D" id="2.40.420.20">
    <property type="match status" value="1"/>
</dbReference>
<keyword evidence="2" id="KW-0175">Coiled coil</keyword>
<evidence type="ECO:0000313" key="6">
    <source>
        <dbReference type="Proteomes" id="UP001499988"/>
    </source>
</evidence>
<keyword evidence="3" id="KW-0732">Signal</keyword>
<dbReference type="PROSITE" id="PS51257">
    <property type="entry name" value="PROKAR_LIPOPROTEIN"/>
    <property type="match status" value="1"/>
</dbReference>
<dbReference type="Gene3D" id="2.40.30.170">
    <property type="match status" value="1"/>
</dbReference>
<proteinExistence type="predicted"/>
<feature type="domain" description="CusB-like beta-barrel" evidence="4">
    <location>
        <begin position="257"/>
        <end position="299"/>
    </location>
</feature>
<evidence type="ECO:0000259" key="4">
    <source>
        <dbReference type="Pfam" id="PF25954"/>
    </source>
</evidence>
<evidence type="ECO:0000313" key="5">
    <source>
        <dbReference type="EMBL" id="GAA4882769.1"/>
    </source>
</evidence>
<evidence type="ECO:0000256" key="2">
    <source>
        <dbReference type="ARBA" id="ARBA00023054"/>
    </source>
</evidence>
<dbReference type="EMBL" id="BAABJZ010000023">
    <property type="protein sequence ID" value="GAA4882769.1"/>
    <property type="molecule type" value="Genomic_DNA"/>
</dbReference>
<dbReference type="Pfam" id="PF25954">
    <property type="entry name" value="Beta-barrel_RND_2"/>
    <property type="match status" value="1"/>
</dbReference>
<organism evidence="5 6">
    <name type="scientific">Ferrimonas pelagia</name>
    <dbReference type="NCBI Taxonomy" id="1177826"/>
    <lineage>
        <taxon>Bacteria</taxon>
        <taxon>Pseudomonadati</taxon>
        <taxon>Pseudomonadota</taxon>
        <taxon>Gammaproteobacteria</taxon>
        <taxon>Alteromonadales</taxon>
        <taxon>Ferrimonadaceae</taxon>
        <taxon>Ferrimonas</taxon>
    </lineage>
</organism>
<feature type="signal peptide" evidence="3">
    <location>
        <begin position="1"/>
        <end position="25"/>
    </location>
</feature>
<accession>A0ABP9ESV9</accession>
<dbReference type="PANTHER" id="PTHR32347">
    <property type="entry name" value="EFFLUX SYSTEM COMPONENT YKNX-RELATED"/>
    <property type="match status" value="1"/>
</dbReference>
<dbReference type="PANTHER" id="PTHR32347:SF23">
    <property type="entry name" value="BLL5650 PROTEIN"/>
    <property type="match status" value="1"/>
</dbReference>
<comment type="caution">
    <text evidence="5">The sequence shown here is derived from an EMBL/GenBank/DDBJ whole genome shotgun (WGS) entry which is preliminary data.</text>
</comment>
<dbReference type="InterPro" id="IPR050465">
    <property type="entry name" value="UPF0194_transport"/>
</dbReference>
<name>A0ABP9ESV9_9GAMM</name>
<keyword evidence="6" id="KW-1185">Reference proteome</keyword>
<evidence type="ECO:0000256" key="3">
    <source>
        <dbReference type="SAM" id="SignalP"/>
    </source>
</evidence>